<dbReference type="AlphaFoldDB" id="A0A9D1U313"/>
<gene>
    <name evidence="10" type="ORF">H9876_03070</name>
</gene>
<dbReference type="InterPro" id="IPR013404">
    <property type="entry name" value="Competence_ComEB"/>
</dbReference>
<dbReference type="InterPro" id="IPR016473">
    <property type="entry name" value="dCMP_deaminase"/>
</dbReference>
<dbReference type="PANTHER" id="PTHR11086:SF18">
    <property type="entry name" value="DEOXYCYTIDYLATE DEAMINASE"/>
    <property type="match status" value="1"/>
</dbReference>
<dbReference type="EMBL" id="DXGK01000059">
    <property type="protein sequence ID" value="HIW70348.1"/>
    <property type="molecule type" value="Genomic_DNA"/>
</dbReference>
<dbReference type="GO" id="GO:0005737">
    <property type="term" value="C:cytoplasm"/>
    <property type="evidence" value="ECO:0007669"/>
    <property type="project" value="TreeGrafter"/>
</dbReference>
<feature type="binding site" evidence="8">
    <location>
        <position position="99"/>
    </location>
    <ligand>
        <name>Zn(2+)</name>
        <dbReference type="ChEBI" id="CHEBI:29105"/>
        <note>catalytic</note>
    </ligand>
</feature>
<dbReference type="InterPro" id="IPR002125">
    <property type="entry name" value="CMP_dCMP_dom"/>
</dbReference>
<dbReference type="Gene3D" id="3.40.140.10">
    <property type="entry name" value="Cytidine Deaminase, domain 2"/>
    <property type="match status" value="1"/>
</dbReference>
<dbReference type="PROSITE" id="PS51747">
    <property type="entry name" value="CYT_DCMP_DEAMINASES_2"/>
    <property type="match status" value="1"/>
</dbReference>
<evidence type="ECO:0000256" key="3">
    <source>
        <dbReference type="ARBA" id="ARBA00022723"/>
    </source>
</evidence>
<name>A0A9D1U313_9LACO</name>
<protein>
    <recommendedName>
        <fullName evidence="6">ComE operon protein 2</fullName>
    </recommendedName>
</protein>
<dbReference type="CDD" id="cd01286">
    <property type="entry name" value="deoxycytidylate_deaminase"/>
    <property type="match status" value="1"/>
</dbReference>
<organism evidence="10 11">
    <name type="scientific">Candidatus Limosilactobacillus merdipullorum</name>
    <dbReference type="NCBI Taxonomy" id="2838653"/>
    <lineage>
        <taxon>Bacteria</taxon>
        <taxon>Bacillati</taxon>
        <taxon>Bacillota</taxon>
        <taxon>Bacilli</taxon>
        <taxon>Lactobacillales</taxon>
        <taxon>Lactobacillaceae</taxon>
        <taxon>Limosilactobacillus</taxon>
    </lineage>
</organism>
<comment type="caution">
    <text evidence="10">The sequence shown here is derived from an EMBL/GenBank/DDBJ whole genome shotgun (WGS) entry which is preliminary data.</text>
</comment>
<dbReference type="GO" id="GO:0008270">
    <property type="term" value="F:zinc ion binding"/>
    <property type="evidence" value="ECO:0007669"/>
    <property type="project" value="InterPro"/>
</dbReference>
<comment type="similarity">
    <text evidence="2">Belongs to the cytidine and deoxycytidylate deaminase family.</text>
</comment>
<dbReference type="PIRSF" id="PIRSF006019">
    <property type="entry name" value="dCMP_deaminase"/>
    <property type="match status" value="1"/>
</dbReference>
<dbReference type="SUPFAM" id="SSF53927">
    <property type="entry name" value="Cytidine deaminase-like"/>
    <property type="match status" value="1"/>
</dbReference>
<evidence type="ECO:0000313" key="10">
    <source>
        <dbReference type="EMBL" id="HIW70348.1"/>
    </source>
</evidence>
<dbReference type="PROSITE" id="PS00903">
    <property type="entry name" value="CYT_DCMP_DEAMINASES_1"/>
    <property type="match status" value="1"/>
</dbReference>
<dbReference type="Pfam" id="PF00383">
    <property type="entry name" value="dCMP_cyt_deam_1"/>
    <property type="match status" value="1"/>
</dbReference>
<evidence type="ECO:0000256" key="4">
    <source>
        <dbReference type="ARBA" id="ARBA00022801"/>
    </source>
</evidence>
<accession>A0A9D1U313</accession>
<reference evidence="10" key="2">
    <citation type="submission" date="2021-04" db="EMBL/GenBank/DDBJ databases">
        <authorList>
            <person name="Gilroy R."/>
        </authorList>
    </citation>
    <scope>NUCLEOTIDE SEQUENCE</scope>
    <source>
        <strain evidence="10">ChiHejej3B27-2180</strain>
    </source>
</reference>
<evidence type="ECO:0000256" key="7">
    <source>
        <dbReference type="PIRSR" id="PIRSR006019-1"/>
    </source>
</evidence>
<evidence type="ECO:0000313" key="11">
    <source>
        <dbReference type="Proteomes" id="UP000886878"/>
    </source>
</evidence>
<feature type="binding site" evidence="8">
    <location>
        <position position="102"/>
    </location>
    <ligand>
        <name>Zn(2+)</name>
        <dbReference type="ChEBI" id="CHEBI:29105"/>
        <note>catalytic</note>
    </ligand>
</feature>
<feature type="domain" description="CMP/dCMP-type deaminase" evidence="9">
    <location>
        <begin position="6"/>
        <end position="132"/>
    </location>
</feature>
<feature type="active site" description="Proton donor" evidence="7">
    <location>
        <position position="73"/>
    </location>
</feature>
<evidence type="ECO:0000259" key="9">
    <source>
        <dbReference type="PROSITE" id="PS51747"/>
    </source>
</evidence>
<evidence type="ECO:0000256" key="6">
    <source>
        <dbReference type="NCBIfam" id="TIGR02571"/>
    </source>
</evidence>
<dbReference type="InterPro" id="IPR016193">
    <property type="entry name" value="Cytidine_deaminase-like"/>
</dbReference>
<feature type="binding site" evidence="8">
    <location>
        <position position="71"/>
    </location>
    <ligand>
        <name>Zn(2+)</name>
        <dbReference type="ChEBI" id="CHEBI:29105"/>
        <note>catalytic</note>
    </ligand>
</feature>
<evidence type="ECO:0000256" key="8">
    <source>
        <dbReference type="PIRSR" id="PIRSR006019-2"/>
    </source>
</evidence>
<reference evidence="10" key="1">
    <citation type="journal article" date="2021" name="PeerJ">
        <title>Extensive microbial diversity within the chicken gut microbiome revealed by metagenomics and culture.</title>
        <authorList>
            <person name="Gilroy R."/>
            <person name="Ravi A."/>
            <person name="Getino M."/>
            <person name="Pursley I."/>
            <person name="Horton D.L."/>
            <person name="Alikhan N.F."/>
            <person name="Baker D."/>
            <person name="Gharbi K."/>
            <person name="Hall N."/>
            <person name="Watson M."/>
            <person name="Adriaenssens E.M."/>
            <person name="Foster-Nyarko E."/>
            <person name="Jarju S."/>
            <person name="Secka A."/>
            <person name="Antonio M."/>
            <person name="Oren A."/>
            <person name="Chaudhuri R.R."/>
            <person name="La Ragione R."/>
            <person name="Hildebrand F."/>
            <person name="Pallen M.J."/>
        </authorList>
    </citation>
    <scope>NUCLEOTIDE SEQUENCE</scope>
    <source>
        <strain evidence="10">ChiHejej3B27-2180</strain>
    </source>
</reference>
<comment type="cofactor">
    <cofactor evidence="1 8">
        <name>Zn(2+)</name>
        <dbReference type="ChEBI" id="CHEBI:29105"/>
    </cofactor>
</comment>
<dbReference type="GO" id="GO:0004132">
    <property type="term" value="F:dCMP deaminase activity"/>
    <property type="evidence" value="ECO:0007669"/>
    <property type="project" value="InterPro"/>
</dbReference>
<evidence type="ECO:0000256" key="2">
    <source>
        <dbReference type="ARBA" id="ARBA00006576"/>
    </source>
</evidence>
<dbReference type="PANTHER" id="PTHR11086">
    <property type="entry name" value="DEOXYCYTIDYLATE DEAMINASE-RELATED"/>
    <property type="match status" value="1"/>
</dbReference>
<dbReference type="NCBIfam" id="TIGR02571">
    <property type="entry name" value="ComEB"/>
    <property type="match status" value="1"/>
</dbReference>
<keyword evidence="3 8" id="KW-0479">Metal-binding</keyword>
<dbReference type="InterPro" id="IPR015517">
    <property type="entry name" value="dCMP_deaminase-rel"/>
</dbReference>
<evidence type="ECO:0000256" key="5">
    <source>
        <dbReference type="ARBA" id="ARBA00022833"/>
    </source>
</evidence>
<dbReference type="InterPro" id="IPR016192">
    <property type="entry name" value="APOBEC/CMP_deaminase_Zn-bd"/>
</dbReference>
<keyword evidence="5 8" id="KW-0862">Zinc</keyword>
<sequence>MRKRMDWDQYFMLQAALLASRSTCERLSVGAVLVRDKRIIAGGYNGSVSGDVHCIDEGCELRDGHCVRTIHAEMNAILQCARFGVSTDGAILYVTDFPCLQCTKSLLQAGIKQINYLRNYHNDAYATRLIKLKGVTLRHITLEPNIMEEARLDQYIHPDDAQH</sequence>
<dbReference type="GO" id="GO:0006220">
    <property type="term" value="P:pyrimidine nucleotide metabolic process"/>
    <property type="evidence" value="ECO:0007669"/>
    <property type="project" value="InterPro"/>
</dbReference>
<proteinExistence type="inferred from homology"/>
<evidence type="ECO:0000256" key="1">
    <source>
        <dbReference type="ARBA" id="ARBA00001947"/>
    </source>
</evidence>
<dbReference type="Proteomes" id="UP000886878">
    <property type="component" value="Unassembled WGS sequence"/>
</dbReference>
<dbReference type="InterPro" id="IPR035105">
    <property type="entry name" value="Deoxycytidylate_deaminase_dom"/>
</dbReference>
<keyword evidence="4" id="KW-0378">Hydrolase</keyword>